<dbReference type="Gene3D" id="3.30.420.10">
    <property type="entry name" value="Ribonuclease H-like superfamily/Ribonuclease H"/>
    <property type="match status" value="1"/>
</dbReference>
<reference evidence="3 4" key="1">
    <citation type="submission" date="2025-04" db="UniProtKB">
        <authorList>
            <consortium name="RefSeq"/>
        </authorList>
    </citation>
    <scope>IDENTIFICATION</scope>
</reference>
<dbReference type="InterPro" id="IPR007109">
    <property type="entry name" value="Brix"/>
</dbReference>
<dbReference type="GO" id="GO:0042134">
    <property type="term" value="F:rRNA primary transcript binding"/>
    <property type="evidence" value="ECO:0007669"/>
    <property type="project" value="InterPro"/>
</dbReference>
<protein>
    <submittedName>
        <fullName evidence="3 4">Uncharacterized protein LOC110768779 isoform X1</fullName>
    </submittedName>
</protein>
<dbReference type="PANTHER" id="PTHR22734:SF2">
    <property type="entry name" value="U3 SMALL NUCLEOLAR RIBONUCLEOPROTEIN PROTEIN IMP4"/>
    <property type="match status" value="1"/>
</dbReference>
<dbReference type="InterPro" id="IPR012337">
    <property type="entry name" value="RNaseH-like_sf"/>
</dbReference>
<dbReference type="GO" id="GO:0006364">
    <property type="term" value="P:rRNA processing"/>
    <property type="evidence" value="ECO:0007669"/>
    <property type="project" value="InterPro"/>
</dbReference>
<keyword evidence="2" id="KW-1185">Reference proteome</keyword>
<dbReference type="PROSITE" id="PS50833">
    <property type="entry name" value="BRIX"/>
    <property type="match status" value="1"/>
</dbReference>
<dbReference type="FunFam" id="3.40.50.10480:FF:000001">
    <property type="entry name" value="IMP4, U3 small nucleolar ribonucleoprotein"/>
    <property type="match status" value="1"/>
</dbReference>
<evidence type="ECO:0000313" key="4">
    <source>
        <dbReference type="RefSeq" id="XP_021828322.1"/>
    </source>
</evidence>
<dbReference type="SMART" id="SM00879">
    <property type="entry name" value="Brix"/>
    <property type="match status" value="1"/>
</dbReference>
<organism evidence="2 5">
    <name type="scientific">Prunus avium</name>
    <name type="common">Cherry</name>
    <name type="synonym">Cerasus avium</name>
    <dbReference type="NCBI Taxonomy" id="42229"/>
    <lineage>
        <taxon>Eukaryota</taxon>
        <taxon>Viridiplantae</taxon>
        <taxon>Streptophyta</taxon>
        <taxon>Embryophyta</taxon>
        <taxon>Tracheophyta</taxon>
        <taxon>Spermatophyta</taxon>
        <taxon>Magnoliopsida</taxon>
        <taxon>eudicotyledons</taxon>
        <taxon>Gunneridae</taxon>
        <taxon>Pentapetalae</taxon>
        <taxon>rosids</taxon>
        <taxon>fabids</taxon>
        <taxon>Rosales</taxon>
        <taxon>Rosaceae</taxon>
        <taxon>Amygdaloideae</taxon>
        <taxon>Amygdaleae</taxon>
        <taxon>Prunus</taxon>
    </lineage>
</organism>
<dbReference type="RefSeq" id="XP_021828322.1">
    <property type="nucleotide sequence ID" value="XM_021972630.1"/>
</dbReference>
<evidence type="ECO:0000259" key="1">
    <source>
        <dbReference type="PROSITE" id="PS50833"/>
    </source>
</evidence>
<dbReference type="InterPro" id="IPR025724">
    <property type="entry name" value="GAG-pre-integrase_dom"/>
</dbReference>
<dbReference type="Gene3D" id="3.40.50.10480">
    <property type="entry name" value="Probable brix-domain ribosomal biogenesis protein"/>
    <property type="match status" value="1"/>
</dbReference>
<dbReference type="GeneID" id="110768779"/>
<dbReference type="GO" id="GO:0034457">
    <property type="term" value="C:Mpp10 complex"/>
    <property type="evidence" value="ECO:0007669"/>
    <property type="project" value="UniProtKB-ARBA"/>
</dbReference>
<evidence type="ECO:0000313" key="2">
    <source>
        <dbReference type="Proteomes" id="UP000515124"/>
    </source>
</evidence>
<dbReference type="Pfam" id="PF04427">
    <property type="entry name" value="Brix"/>
    <property type="match status" value="1"/>
</dbReference>
<gene>
    <name evidence="3 4 5" type="primary">LOC110768779</name>
</gene>
<dbReference type="Pfam" id="PF13976">
    <property type="entry name" value="gag_pre-integrs"/>
    <property type="match status" value="1"/>
</dbReference>
<dbReference type="GO" id="GO:0032040">
    <property type="term" value="C:small-subunit processome"/>
    <property type="evidence" value="ECO:0007669"/>
    <property type="project" value="TreeGrafter"/>
</dbReference>
<dbReference type="GO" id="GO:0042274">
    <property type="term" value="P:ribosomal small subunit biogenesis"/>
    <property type="evidence" value="ECO:0007669"/>
    <property type="project" value="UniProtKB-ARBA"/>
</dbReference>
<dbReference type="Proteomes" id="UP000515124">
    <property type="component" value="Unplaced"/>
</dbReference>
<dbReference type="InterPro" id="IPR036397">
    <property type="entry name" value="RNaseH_sf"/>
</dbReference>
<dbReference type="RefSeq" id="XP_021828323.1">
    <property type="nucleotide sequence ID" value="XM_021972631.1"/>
</dbReference>
<dbReference type="SUPFAM" id="SSF52954">
    <property type="entry name" value="Class II aaRS ABD-related"/>
    <property type="match status" value="1"/>
</dbReference>
<dbReference type="GO" id="GO:0030515">
    <property type="term" value="F:snoRNA binding"/>
    <property type="evidence" value="ECO:0007669"/>
    <property type="project" value="TreeGrafter"/>
</dbReference>
<feature type="domain" description="Brix" evidence="1">
    <location>
        <begin position="15"/>
        <end position="201"/>
    </location>
</feature>
<dbReference type="PANTHER" id="PTHR22734">
    <property type="entry name" value="U3 SMALL NUCLEOLAR RIBONUCLEOPROTEIN PROTEIN IMP4"/>
    <property type="match status" value="1"/>
</dbReference>
<evidence type="ECO:0000313" key="3">
    <source>
        <dbReference type="RefSeq" id="XP_021828321.1"/>
    </source>
</evidence>
<dbReference type="InterPro" id="IPR044281">
    <property type="entry name" value="IMP4/RPF1"/>
</dbReference>
<dbReference type="RefSeq" id="XP_021828321.1">
    <property type="nucleotide sequence ID" value="XM_021972629.1"/>
</dbReference>
<dbReference type="SUPFAM" id="SSF53098">
    <property type="entry name" value="Ribonuclease H-like"/>
    <property type="match status" value="1"/>
</dbReference>
<evidence type="ECO:0000313" key="5">
    <source>
        <dbReference type="RefSeq" id="XP_021828323.1"/>
    </source>
</evidence>
<dbReference type="AlphaFoldDB" id="A0A6P5TL64"/>
<accession>A0A6P5TL64</accession>
<dbReference type="GO" id="GO:0005654">
    <property type="term" value="C:nucleoplasm"/>
    <property type="evidence" value="ECO:0007669"/>
    <property type="project" value="UniProtKB-ARBA"/>
</dbReference>
<name>A0A6P5TL64_PRUAV</name>
<proteinExistence type="predicted"/>
<dbReference type="KEGG" id="pavi:110768779"/>
<sequence>MSHIDDEYVNTQRDPKILLTTSRDPSASLIQFAKELKLVFPNAQQMNCGGQVISEIIETCCAHDFTDVVLVHEHRGVPDGLIISHLPFGPTAYFQLLNVVTRHDIKDKKTVGTMPQVYPHLILNNFTTKVLATRRILFWGKSENGLYPLKFSPNSSFHIFPNRVALLGLRVDSSVWHSHLGHPASPTLQFLISHNKLPLSGTKVLCNYVCHSCPLGKSVKLPFSSSMSVSTSPLELIHSDVWSSSNKSISGFSYYVLFVDDFSRYSWIFPMKLKYEVLSFCHI</sequence>